<dbReference type="KEGG" id="pmes:FX988_01914"/>
<dbReference type="RefSeq" id="WP_160179446.1">
    <property type="nucleotide sequence ID" value="NZ_CP047656.1"/>
</dbReference>
<name>A0A857JI17_9ALTE</name>
<dbReference type="OrthoDB" id="5296173at2"/>
<dbReference type="PANTHER" id="PTHR40278">
    <property type="entry name" value="DNA UTILIZATION PROTEIN HOFN"/>
    <property type="match status" value="1"/>
</dbReference>
<keyword evidence="2" id="KW-1133">Transmembrane helix</keyword>
<protein>
    <recommendedName>
        <fullName evidence="5">Pilus assembly protein CpaD</fullName>
    </recommendedName>
</protein>
<dbReference type="GO" id="GO:0043107">
    <property type="term" value="P:type IV pilus-dependent motility"/>
    <property type="evidence" value="ECO:0007669"/>
    <property type="project" value="TreeGrafter"/>
</dbReference>
<keyword evidence="4" id="KW-1185">Reference proteome</keyword>
<evidence type="ECO:0000256" key="1">
    <source>
        <dbReference type="SAM" id="Coils"/>
    </source>
</evidence>
<feature type="coiled-coil region" evidence="1">
    <location>
        <begin position="47"/>
        <end position="91"/>
    </location>
</feature>
<evidence type="ECO:0000313" key="4">
    <source>
        <dbReference type="Proteomes" id="UP000464524"/>
    </source>
</evidence>
<organism evidence="3 4">
    <name type="scientific">Paraglaciecola mesophila</name>
    <dbReference type="NCBI Taxonomy" id="197222"/>
    <lineage>
        <taxon>Bacteria</taxon>
        <taxon>Pseudomonadati</taxon>
        <taxon>Pseudomonadota</taxon>
        <taxon>Gammaproteobacteria</taxon>
        <taxon>Alteromonadales</taxon>
        <taxon>Alteromonadaceae</taxon>
        <taxon>Paraglaciecola</taxon>
    </lineage>
</organism>
<dbReference type="InterPro" id="IPR007813">
    <property type="entry name" value="PilN"/>
</dbReference>
<dbReference type="Proteomes" id="UP000464524">
    <property type="component" value="Chromosome"/>
</dbReference>
<proteinExistence type="predicted"/>
<dbReference type="Pfam" id="PF05137">
    <property type="entry name" value="PilN"/>
    <property type="match status" value="1"/>
</dbReference>
<keyword evidence="2" id="KW-0472">Membrane</keyword>
<keyword evidence="2" id="KW-0812">Transmembrane</keyword>
<dbReference type="AlphaFoldDB" id="A0A857JI17"/>
<gene>
    <name evidence="3" type="ORF">FX988_01914</name>
</gene>
<evidence type="ECO:0000256" key="2">
    <source>
        <dbReference type="SAM" id="Phobius"/>
    </source>
</evidence>
<evidence type="ECO:0008006" key="5">
    <source>
        <dbReference type="Google" id="ProtNLM"/>
    </source>
</evidence>
<sequence>MPHINLLPWREARRQQQKKNYLTLLVGIGVSMVLLMFAVSKGMDQVIATQEQRNQFLTQEMAKIDTQIGEIKNIKQSKEAIEQRMTLIEQLEVSRNAAPIVLDELTRIVPSGVSFSRFSRTINRVEVVGVSDSNNRLANFMRNLANSNVFNDAELSSIVADTSAADAVSEFKIKFNISPSVAPDFNQHQGEPK</sequence>
<reference evidence="3 4" key="1">
    <citation type="submission" date="2019-12" db="EMBL/GenBank/DDBJ databases">
        <title>Genome sequencing and assembly of endphytes of Porphyra tenera.</title>
        <authorList>
            <person name="Park J.M."/>
            <person name="Shin R."/>
            <person name="Jo S.H."/>
        </authorList>
    </citation>
    <scope>NUCLEOTIDE SEQUENCE [LARGE SCALE GENOMIC DNA]</scope>
    <source>
        <strain evidence="3 4">GPM4</strain>
    </source>
</reference>
<keyword evidence="1" id="KW-0175">Coiled coil</keyword>
<dbReference type="EMBL" id="CP047656">
    <property type="protein sequence ID" value="QHJ11679.1"/>
    <property type="molecule type" value="Genomic_DNA"/>
</dbReference>
<evidence type="ECO:0000313" key="3">
    <source>
        <dbReference type="EMBL" id="QHJ11679.1"/>
    </source>
</evidence>
<dbReference type="InterPro" id="IPR052534">
    <property type="entry name" value="Extracell_DNA_Util/SecSys_Comp"/>
</dbReference>
<dbReference type="GO" id="GO:0043683">
    <property type="term" value="P:type IV pilus assembly"/>
    <property type="evidence" value="ECO:0007669"/>
    <property type="project" value="TreeGrafter"/>
</dbReference>
<feature type="transmembrane region" description="Helical" evidence="2">
    <location>
        <begin position="21"/>
        <end position="39"/>
    </location>
</feature>
<accession>A0A857JI17</accession>
<dbReference type="PANTHER" id="PTHR40278:SF2">
    <property type="entry name" value="TYPE IV PILUS INNER MEMBRANE COMPONENT PILN"/>
    <property type="match status" value="1"/>
</dbReference>